<evidence type="ECO:0000256" key="8">
    <source>
        <dbReference type="ARBA" id="ARBA00022963"/>
    </source>
</evidence>
<dbReference type="PROSITE" id="PS50968">
    <property type="entry name" value="BIOTINYL_LIPOYL"/>
    <property type="match status" value="1"/>
</dbReference>
<keyword evidence="10" id="KW-0464">Manganese</keyword>
<keyword evidence="7" id="KW-0460">Magnesium</keyword>
<evidence type="ECO:0000259" key="14">
    <source>
        <dbReference type="PROSITE" id="PS50979"/>
    </source>
</evidence>
<dbReference type="CDD" id="cd06850">
    <property type="entry name" value="biotinyl_domain"/>
    <property type="match status" value="1"/>
</dbReference>
<feature type="non-terminal residue" evidence="15">
    <location>
        <position position="1"/>
    </location>
</feature>
<dbReference type="Gene3D" id="3.30.470.20">
    <property type="entry name" value="ATP-grasp fold, B domain"/>
    <property type="match status" value="1"/>
</dbReference>
<dbReference type="PROSITE" id="PS00188">
    <property type="entry name" value="BIOTIN"/>
    <property type="match status" value="1"/>
</dbReference>
<dbReference type="Pfam" id="PF18140">
    <property type="entry name" value="PCC_BT"/>
    <property type="match status" value="1"/>
</dbReference>
<comment type="catalytic activity">
    <reaction evidence="12">
        <text>propanoyl-CoA + hydrogencarbonate + ATP = (S)-methylmalonyl-CoA + ADP + phosphate + H(+)</text>
        <dbReference type="Rhea" id="RHEA:23720"/>
        <dbReference type="ChEBI" id="CHEBI:15378"/>
        <dbReference type="ChEBI" id="CHEBI:17544"/>
        <dbReference type="ChEBI" id="CHEBI:30616"/>
        <dbReference type="ChEBI" id="CHEBI:43474"/>
        <dbReference type="ChEBI" id="CHEBI:57327"/>
        <dbReference type="ChEBI" id="CHEBI:57392"/>
        <dbReference type="ChEBI" id="CHEBI:456216"/>
        <dbReference type="EC" id="6.4.1.3"/>
    </reaction>
    <physiologicalReaction direction="left-to-right" evidence="12">
        <dbReference type="Rhea" id="RHEA:23721"/>
    </physiologicalReaction>
</comment>
<evidence type="ECO:0000256" key="4">
    <source>
        <dbReference type="ARBA" id="ARBA00022723"/>
    </source>
</evidence>
<comment type="pathway">
    <text evidence="1">Metabolic intermediate metabolism; propanoyl-CoA degradation; succinyl-CoA from propanoyl-CoA: step 1/3.</text>
</comment>
<dbReference type="InterPro" id="IPR000089">
    <property type="entry name" value="Biotin_lipoyl"/>
</dbReference>
<dbReference type="SUPFAM" id="SSF51230">
    <property type="entry name" value="Single hybrid motif"/>
    <property type="match status" value="1"/>
</dbReference>
<evidence type="ECO:0000256" key="12">
    <source>
        <dbReference type="ARBA" id="ARBA00049495"/>
    </source>
</evidence>
<dbReference type="GO" id="GO:0005524">
    <property type="term" value="F:ATP binding"/>
    <property type="evidence" value="ECO:0007669"/>
    <property type="project" value="UniProtKB-KW"/>
</dbReference>
<organism evidence="15">
    <name type="scientific">marine metagenome</name>
    <dbReference type="NCBI Taxonomy" id="408172"/>
    <lineage>
        <taxon>unclassified sequences</taxon>
        <taxon>metagenomes</taxon>
        <taxon>ecological metagenomes</taxon>
    </lineage>
</organism>
<dbReference type="PROSITE" id="PS50979">
    <property type="entry name" value="BC"/>
    <property type="match status" value="1"/>
</dbReference>
<evidence type="ECO:0000256" key="3">
    <source>
        <dbReference type="ARBA" id="ARBA00022598"/>
    </source>
</evidence>
<dbReference type="GO" id="GO:0016042">
    <property type="term" value="P:lipid catabolic process"/>
    <property type="evidence" value="ECO:0007669"/>
    <property type="project" value="UniProtKB-KW"/>
</dbReference>
<dbReference type="InterPro" id="IPR011764">
    <property type="entry name" value="Biotin_carboxylation_dom"/>
</dbReference>
<dbReference type="Pfam" id="PF00364">
    <property type="entry name" value="Biotin_lipoyl"/>
    <property type="match status" value="1"/>
</dbReference>
<sequence length="316" mass="36419">LPSIGRISEYLEPNSVNLTNGKVRNDTGISSGSEISIYYDPMISKLAVHHKDRAAAIELMINSLQSYYLSGVENNIGFLISILNDRKFKNGYLSTNFIKEKFKNGYRSDIEISRQVIENMSIASVLVFIKQLREINLSNNREFTVKILDQYTNVRIEKIDFSNQNFFISLKINNSNFILSSNWRLNQKLLVVEINDKREYFKISKILNLHKINIEHLGIKVDASIFPRTHKDYYEHMPKRSAEDLSKKLISPMPGLVKVVQVNNDQKVKAGDQLIIIEAMKMENILKSEKDCIIDKILVNEGDSVRTEEELILFKN</sequence>
<evidence type="ECO:0000256" key="1">
    <source>
        <dbReference type="ARBA" id="ARBA00005060"/>
    </source>
</evidence>
<dbReference type="InterPro" id="IPR001882">
    <property type="entry name" value="Biotin_BS"/>
</dbReference>
<dbReference type="GO" id="GO:0005739">
    <property type="term" value="C:mitochondrion"/>
    <property type="evidence" value="ECO:0007669"/>
    <property type="project" value="TreeGrafter"/>
</dbReference>
<accession>A0A381VNN8</accession>
<dbReference type="Pfam" id="PF02785">
    <property type="entry name" value="Biotin_carb_C"/>
    <property type="match status" value="1"/>
</dbReference>
<reference evidence="15" key="1">
    <citation type="submission" date="2018-05" db="EMBL/GenBank/DDBJ databases">
        <authorList>
            <person name="Lanie J.A."/>
            <person name="Ng W.-L."/>
            <person name="Kazmierczak K.M."/>
            <person name="Andrzejewski T.M."/>
            <person name="Davidsen T.M."/>
            <person name="Wayne K.J."/>
            <person name="Tettelin H."/>
            <person name="Glass J.I."/>
            <person name="Rusch D."/>
            <person name="Podicherti R."/>
            <person name="Tsui H.-C.T."/>
            <person name="Winkler M.E."/>
        </authorList>
    </citation>
    <scope>NUCLEOTIDE SEQUENCE</scope>
</reference>
<evidence type="ECO:0000259" key="13">
    <source>
        <dbReference type="PROSITE" id="PS50968"/>
    </source>
</evidence>
<feature type="domain" description="Lipoyl-binding" evidence="13">
    <location>
        <begin position="240"/>
        <end position="315"/>
    </location>
</feature>
<evidence type="ECO:0000256" key="10">
    <source>
        <dbReference type="ARBA" id="ARBA00023211"/>
    </source>
</evidence>
<dbReference type="AlphaFoldDB" id="A0A381VNN8"/>
<dbReference type="InterPro" id="IPR041265">
    <property type="entry name" value="PCC_BT"/>
</dbReference>
<dbReference type="SUPFAM" id="SSF51246">
    <property type="entry name" value="Rudiment single hybrid motif"/>
    <property type="match status" value="1"/>
</dbReference>
<keyword evidence="4" id="KW-0479">Metal-binding</keyword>
<keyword evidence="11" id="KW-0092">Biotin</keyword>
<dbReference type="FunFam" id="2.40.50.100:FF:000003">
    <property type="entry name" value="Acetyl-CoA carboxylase biotin carboxyl carrier protein"/>
    <property type="match status" value="1"/>
</dbReference>
<dbReference type="InterPro" id="IPR011053">
    <property type="entry name" value="Single_hybrid_motif"/>
</dbReference>
<dbReference type="InterPro" id="IPR005482">
    <property type="entry name" value="Biotin_COase_C"/>
</dbReference>
<protein>
    <recommendedName>
        <fullName evidence="2">propionyl-CoA carboxylase</fullName>
        <ecNumber evidence="2">6.4.1.3</ecNumber>
    </recommendedName>
</protein>
<dbReference type="GO" id="GO:0004658">
    <property type="term" value="F:propionyl-CoA carboxylase activity"/>
    <property type="evidence" value="ECO:0007669"/>
    <property type="project" value="UniProtKB-EC"/>
</dbReference>
<dbReference type="Gene3D" id="3.30.700.30">
    <property type="match status" value="1"/>
</dbReference>
<evidence type="ECO:0000256" key="11">
    <source>
        <dbReference type="ARBA" id="ARBA00023267"/>
    </source>
</evidence>
<evidence type="ECO:0000256" key="5">
    <source>
        <dbReference type="ARBA" id="ARBA00022741"/>
    </source>
</evidence>
<dbReference type="EC" id="6.4.1.3" evidence="2"/>
<name>A0A381VNN8_9ZZZZ</name>
<gene>
    <name evidence="15" type="ORF">METZ01_LOCUS94698</name>
</gene>
<dbReference type="InterPro" id="IPR050856">
    <property type="entry name" value="Biotin_carboxylase_complex"/>
</dbReference>
<keyword evidence="5" id="KW-0547">Nucleotide-binding</keyword>
<evidence type="ECO:0000256" key="6">
    <source>
        <dbReference type="ARBA" id="ARBA00022840"/>
    </source>
</evidence>
<keyword evidence="8" id="KW-0442">Lipid degradation</keyword>
<evidence type="ECO:0000313" key="15">
    <source>
        <dbReference type="EMBL" id="SVA41844.1"/>
    </source>
</evidence>
<proteinExistence type="predicted"/>
<dbReference type="EMBL" id="UINC01009327">
    <property type="protein sequence ID" value="SVA41844.1"/>
    <property type="molecule type" value="Genomic_DNA"/>
</dbReference>
<dbReference type="PANTHER" id="PTHR18866">
    <property type="entry name" value="CARBOXYLASE:PYRUVATE/ACETYL-COA/PROPIONYL-COA CARBOXYLASE"/>
    <property type="match status" value="1"/>
</dbReference>
<feature type="domain" description="Biotin carboxylation" evidence="14">
    <location>
        <begin position="1"/>
        <end position="103"/>
    </location>
</feature>
<dbReference type="SMART" id="SM00878">
    <property type="entry name" value="Biotin_carb_C"/>
    <property type="match status" value="1"/>
</dbReference>
<dbReference type="PANTHER" id="PTHR18866:SF33">
    <property type="entry name" value="METHYLCROTONOYL-COA CARBOXYLASE SUBUNIT ALPHA, MITOCHONDRIAL-RELATED"/>
    <property type="match status" value="1"/>
</dbReference>
<keyword evidence="3" id="KW-0436">Ligase</keyword>
<evidence type="ECO:0000256" key="7">
    <source>
        <dbReference type="ARBA" id="ARBA00022842"/>
    </source>
</evidence>
<evidence type="ECO:0000256" key="9">
    <source>
        <dbReference type="ARBA" id="ARBA00023098"/>
    </source>
</evidence>
<dbReference type="InterPro" id="IPR011054">
    <property type="entry name" value="Rudment_hybrid_motif"/>
</dbReference>
<evidence type="ECO:0000256" key="2">
    <source>
        <dbReference type="ARBA" id="ARBA00013050"/>
    </source>
</evidence>
<dbReference type="GO" id="GO:0046872">
    <property type="term" value="F:metal ion binding"/>
    <property type="evidence" value="ECO:0007669"/>
    <property type="project" value="UniProtKB-KW"/>
</dbReference>
<keyword evidence="6" id="KW-0067">ATP-binding</keyword>
<keyword evidence="9" id="KW-0443">Lipid metabolism</keyword>
<dbReference type="UniPathway" id="UPA00945">
    <property type="reaction ID" value="UER00908"/>
</dbReference>
<dbReference type="Gene3D" id="2.40.50.100">
    <property type="match status" value="1"/>
</dbReference>